<protein>
    <submittedName>
        <fullName evidence="1">Uncharacterized protein</fullName>
    </submittedName>
</protein>
<keyword evidence="2" id="KW-1185">Reference proteome</keyword>
<dbReference type="EMBL" id="LWDE02002293">
    <property type="protein sequence ID" value="KAE8238057.1"/>
    <property type="molecule type" value="Genomic_DNA"/>
</dbReference>
<evidence type="ECO:0000313" key="1">
    <source>
        <dbReference type="EMBL" id="KAE8238057.1"/>
    </source>
</evidence>
<proteinExistence type="predicted"/>
<reference evidence="1" key="1">
    <citation type="submission" date="2016-04" db="EMBL/GenBank/DDBJ databases">
        <authorList>
            <person name="Nguyen H.D."/>
            <person name="Samba Siva P."/>
            <person name="Cullis J."/>
            <person name="Levesque C.A."/>
            <person name="Hambleton S."/>
        </authorList>
    </citation>
    <scope>NUCLEOTIDE SEQUENCE</scope>
    <source>
        <strain evidence="1">DAOMC 236426</strain>
    </source>
</reference>
<reference evidence="1" key="2">
    <citation type="journal article" date="2019" name="IMA Fungus">
        <title>Genome sequencing and comparison of five Tilletia species to identify candidate genes for the detection of regulated species infecting wheat.</title>
        <authorList>
            <person name="Nguyen H.D.T."/>
            <person name="Sultana T."/>
            <person name="Kesanakurti P."/>
            <person name="Hambleton S."/>
        </authorList>
    </citation>
    <scope>NUCLEOTIDE SEQUENCE</scope>
    <source>
        <strain evidence="1">DAOMC 236426</strain>
    </source>
</reference>
<organism evidence="1 2">
    <name type="scientific">Tilletia controversa</name>
    <name type="common">dwarf bunt fungus</name>
    <dbReference type="NCBI Taxonomy" id="13291"/>
    <lineage>
        <taxon>Eukaryota</taxon>
        <taxon>Fungi</taxon>
        <taxon>Dikarya</taxon>
        <taxon>Basidiomycota</taxon>
        <taxon>Ustilaginomycotina</taxon>
        <taxon>Exobasidiomycetes</taxon>
        <taxon>Tilletiales</taxon>
        <taxon>Tilletiaceae</taxon>
        <taxon>Tilletia</taxon>
    </lineage>
</organism>
<evidence type="ECO:0000313" key="2">
    <source>
        <dbReference type="Proteomes" id="UP000077684"/>
    </source>
</evidence>
<dbReference type="AlphaFoldDB" id="A0A8X7MJE9"/>
<name>A0A8X7MJE9_9BASI</name>
<dbReference type="Proteomes" id="UP000077684">
    <property type="component" value="Unassembled WGS sequence"/>
</dbReference>
<comment type="caution">
    <text evidence="1">The sequence shown here is derived from an EMBL/GenBank/DDBJ whole genome shotgun (WGS) entry which is preliminary data.</text>
</comment>
<accession>A0A8X7MJE9</accession>
<gene>
    <name evidence="1" type="ORF">A4X06_0g9011</name>
</gene>
<sequence>MLSVPGGTPGDWEASMRAGQLAVSVRADGIAKADIRKAIQAQKRQVQQGNVAATYYLSPAVATAQQLENSPSSGWPMRDNDKGKNEAAFKALWSITAVDVVRGSSPHPAPRIDMLRGVFRLLTTSFDLALQVQHQQLPDGTVDKSHLTTPSTTVSTSSKFPTALNLLKRNLNLLKGGGSA</sequence>